<sequence>MKNLNILKPSKLDVDPNSPTASKEWKHWHRSFTNFIEECGESAPDKFKTLVNCVSFTIYDHIEECSGYESAIKILQQLYVKTPNEIMARHLLATRKQHPDETLDEYMQELQKLSKDCNIKTAVTAEQYRQELVRDAFINGIASPLIKQRLLENKVLDLENTYNQAYIFDLAQRNIDTYASLSVTNAIQQQSQPQPQSGQEEKQSSPPPPPHHHHHHHHPHHHPSPHPPPVLQSEGVDQTLTVKRKCQSCACPACEV</sequence>
<proteinExistence type="predicted"/>
<evidence type="ECO:0008006" key="3">
    <source>
        <dbReference type="Google" id="ProtNLM"/>
    </source>
</evidence>
<evidence type="ECO:0000313" key="2">
    <source>
        <dbReference type="EMBL" id="BDT62039.1"/>
    </source>
</evidence>
<organism evidence="2">
    <name type="scientific">Penaeus monodon majanivirus B</name>
    <dbReference type="NCBI Taxonomy" id="2984272"/>
    <lineage>
        <taxon>Viruses</taxon>
        <taxon>Viruses incertae sedis</taxon>
        <taxon>Naldaviricetes</taxon>
        <taxon>Nimaviridae</taxon>
    </lineage>
</organism>
<name>A0A9C7C7M8_9VIRU</name>
<accession>A0A9C7C7M8</accession>
<protein>
    <recommendedName>
        <fullName evidence="3">Retrotransposon gag domain-containing protein</fullName>
    </recommendedName>
</protein>
<feature type="compositionally biased region" description="Basic residues" evidence="1">
    <location>
        <begin position="210"/>
        <end position="224"/>
    </location>
</feature>
<feature type="region of interest" description="Disordered" evidence="1">
    <location>
        <begin position="187"/>
        <end position="233"/>
    </location>
</feature>
<feature type="compositionally biased region" description="Low complexity" evidence="1">
    <location>
        <begin position="188"/>
        <end position="198"/>
    </location>
</feature>
<dbReference type="PANTHER" id="PTHR33198">
    <property type="entry name" value="ANK_REP_REGION DOMAIN-CONTAINING PROTEIN-RELATED"/>
    <property type="match status" value="1"/>
</dbReference>
<dbReference type="EMBL" id="LC738871">
    <property type="protein sequence ID" value="BDT62039.1"/>
    <property type="molecule type" value="Genomic_DNA"/>
</dbReference>
<evidence type="ECO:0000256" key="1">
    <source>
        <dbReference type="SAM" id="MobiDB-lite"/>
    </source>
</evidence>
<reference evidence="2" key="1">
    <citation type="submission" date="2022-10" db="EMBL/GenBank/DDBJ databases">
        <title>Genome sequences of endogenous nimaviruses in decapod crustaceans.</title>
        <authorList>
            <person name="Kawato S."/>
            <person name="Nozaki R."/>
            <person name="Kondo H."/>
            <person name="Hirono I."/>
        </authorList>
    </citation>
    <scope>NUCLEOTIDE SEQUENCE</scope>
    <source>
        <strain evidence="2">Mikawa2016</strain>
    </source>
</reference>